<keyword evidence="4" id="KW-1185">Reference proteome</keyword>
<dbReference type="SUPFAM" id="SSF50998">
    <property type="entry name" value="Quinoprotein alcohol dehydrogenase-like"/>
    <property type="match status" value="1"/>
</dbReference>
<dbReference type="AlphaFoldDB" id="W2RV69"/>
<name>W2RV69_CYPE1</name>
<dbReference type="OrthoDB" id="5427350at2759"/>
<evidence type="ECO:0000256" key="2">
    <source>
        <dbReference type="SAM" id="SignalP"/>
    </source>
</evidence>
<gene>
    <name evidence="3" type="ORF">HMPREF1541_05830</name>
</gene>
<evidence type="ECO:0008006" key="5">
    <source>
        <dbReference type="Google" id="ProtNLM"/>
    </source>
</evidence>
<dbReference type="EMBL" id="KB822721">
    <property type="protein sequence ID" value="ETN39604.1"/>
    <property type="molecule type" value="Genomic_DNA"/>
</dbReference>
<protein>
    <recommendedName>
        <fullName evidence="5">ASST-domain-containing protein</fullName>
    </recommendedName>
</protein>
<dbReference type="InterPro" id="IPR011047">
    <property type="entry name" value="Quinoprotein_ADH-like_sf"/>
</dbReference>
<dbReference type="Proteomes" id="UP000030752">
    <property type="component" value="Unassembled WGS sequence"/>
</dbReference>
<reference evidence="3 4" key="1">
    <citation type="submission" date="2013-03" db="EMBL/GenBank/DDBJ databases">
        <title>The Genome Sequence of Phialophora europaea CBS 101466.</title>
        <authorList>
            <consortium name="The Broad Institute Genomics Platform"/>
            <person name="Cuomo C."/>
            <person name="de Hoog S."/>
            <person name="Gorbushina A."/>
            <person name="Walker B."/>
            <person name="Young S.K."/>
            <person name="Zeng Q."/>
            <person name="Gargeya S."/>
            <person name="Fitzgerald M."/>
            <person name="Haas B."/>
            <person name="Abouelleil A."/>
            <person name="Allen A.W."/>
            <person name="Alvarado L."/>
            <person name="Arachchi H.M."/>
            <person name="Berlin A.M."/>
            <person name="Chapman S.B."/>
            <person name="Gainer-Dewar J."/>
            <person name="Goldberg J."/>
            <person name="Griggs A."/>
            <person name="Gujja S."/>
            <person name="Hansen M."/>
            <person name="Howarth C."/>
            <person name="Imamovic A."/>
            <person name="Ireland A."/>
            <person name="Larimer J."/>
            <person name="McCowan C."/>
            <person name="Murphy C."/>
            <person name="Pearson M."/>
            <person name="Poon T.W."/>
            <person name="Priest M."/>
            <person name="Roberts A."/>
            <person name="Saif S."/>
            <person name="Shea T."/>
            <person name="Sisk P."/>
            <person name="Sykes S."/>
            <person name="Wortman J."/>
            <person name="Nusbaum C."/>
            <person name="Birren B."/>
        </authorList>
    </citation>
    <scope>NUCLEOTIDE SEQUENCE [LARGE SCALE GENOMIC DNA]</scope>
    <source>
        <strain evidence="3 4">CBS 101466</strain>
    </source>
</reference>
<dbReference type="InParanoid" id="W2RV69"/>
<feature type="chain" id="PRO_5004824058" description="ASST-domain-containing protein" evidence="2">
    <location>
        <begin position="22"/>
        <end position="614"/>
    </location>
</feature>
<dbReference type="VEuPathDB" id="FungiDB:HMPREF1541_05830"/>
<accession>W2RV69</accession>
<dbReference type="HOGENOM" id="CLU_018249_1_0_1"/>
<keyword evidence="2" id="KW-0732">Signal</keyword>
<evidence type="ECO:0000313" key="4">
    <source>
        <dbReference type="Proteomes" id="UP000030752"/>
    </source>
</evidence>
<dbReference type="InterPro" id="IPR053143">
    <property type="entry name" value="Arylsulfate_ST"/>
</dbReference>
<organism evidence="3 4">
    <name type="scientific">Cyphellophora europaea (strain CBS 101466)</name>
    <name type="common">Phialophora europaea</name>
    <dbReference type="NCBI Taxonomy" id="1220924"/>
    <lineage>
        <taxon>Eukaryota</taxon>
        <taxon>Fungi</taxon>
        <taxon>Dikarya</taxon>
        <taxon>Ascomycota</taxon>
        <taxon>Pezizomycotina</taxon>
        <taxon>Eurotiomycetes</taxon>
        <taxon>Chaetothyriomycetidae</taxon>
        <taxon>Chaetothyriales</taxon>
        <taxon>Cyphellophoraceae</taxon>
        <taxon>Cyphellophora</taxon>
    </lineage>
</organism>
<evidence type="ECO:0000256" key="1">
    <source>
        <dbReference type="SAM" id="MobiDB-lite"/>
    </source>
</evidence>
<dbReference type="PANTHER" id="PTHR35340:SF9">
    <property type="entry name" value="ASST-DOMAIN-CONTAINING PROTEIN"/>
    <property type="match status" value="1"/>
</dbReference>
<dbReference type="STRING" id="1220924.W2RV69"/>
<dbReference type="GeneID" id="19973169"/>
<dbReference type="eggNOG" id="ENOG502SI9I">
    <property type="taxonomic scope" value="Eukaryota"/>
</dbReference>
<feature type="region of interest" description="Disordered" evidence="1">
    <location>
        <begin position="565"/>
        <end position="591"/>
    </location>
</feature>
<feature type="compositionally biased region" description="Basic and acidic residues" evidence="1">
    <location>
        <begin position="570"/>
        <end position="580"/>
    </location>
</feature>
<dbReference type="RefSeq" id="XP_008718389.1">
    <property type="nucleotide sequence ID" value="XM_008720167.1"/>
</dbReference>
<feature type="signal peptide" evidence="2">
    <location>
        <begin position="1"/>
        <end position="21"/>
    </location>
</feature>
<evidence type="ECO:0000313" key="3">
    <source>
        <dbReference type="EMBL" id="ETN39604.1"/>
    </source>
</evidence>
<dbReference type="InterPro" id="IPR039535">
    <property type="entry name" value="ASST-like"/>
</dbReference>
<dbReference type="Pfam" id="PF14269">
    <property type="entry name" value="Arylsulfotran_2"/>
    <property type="match status" value="1"/>
</dbReference>
<dbReference type="PANTHER" id="PTHR35340">
    <property type="entry name" value="PQQ ENZYME REPEAT PROTEIN-RELATED"/>
    <property type="match status" value="1"/>
</dbReference>
<proteinExistence type="predicted"/>
<sequence length="614" mass="68180">MARSLLSLIPAAAALVSVVQAQAQDEAYHSFQSICAHRIEQRPDLRPPILTVNVSEDSVEPGYIFMAPYRTDTSQNSAVIYDTEGNVIWTSFPQTAQNVVYDFRPCEYNETSHLCMLEGQQYLGYARGYVSVFDESLTQVRQVKAQNGHAALDQHETALSYDKKATLTMIYNTERADLSAQNITTGMGWLQNCIFQKLDIETNDLLFEWSAIEHVSLQEAHVFPNTTEVVGSGLVASSPWDYFHINSMDENADGDYLISARHTSSLYKLSGTSGDVLWRLGGSRSDFELLDSFNFSSQHDARWHASNTTHDIISLFDNASNGFNRSANHSQGMIVALDHQADPPTARLLSAFAAPDDIPISDSQGNMQLLSPGEEWETSNAFINWGNVPVVTEHSPDGRIIFRASVEIDPNGMMNYRAYKVNTANLTLLPNDTPALYTYARTTDSDTVYYMSWNGATEIARWRIYGRNACDDEWVSVDTVDKAGFETTYRADQYFEFGMVEAVFGNDTGIRNSTIKGVRTFVPGPLLSQNCDDEGCQDTEEYNVPEDGAQVAMEVAQLREACPATPQELQEERDRVEEMRGGGAEGDEEDAASRGVVSWMLVLAAVLGSSWVLA</sequence>